<feature type="transmembrane region" description="Helical" evidence="1">
    <location>
        <begin position="12"/>
        <end position="37"/>
    </location>
</feature>
<comment type="caution">
    <text evidence="2">The sequence shown here is derived from an EMBL/GenBank/DDBJ whole genome shotgun (WGS) entry which is preliminary data.</text>
</comment>
<dbReference type="EMBL" id="BARV01004057">
    <property type="protein sequence ID" value="GAI15000.1"/>
    <property type="molecule type" value="Genomic_DNA"/>
</dbReference>
<keyword evidence="1" id="KW-1133">Transmembrane helix</keyword>
<keyword evidence="1" id="KW-0472">Membrane</keyword>
<sequence>ERFKVKSFLKWVVYILVCMQPILSQIATWAGMLDIWIDFRKLANQKFNQLKL</sequence>
<evidence type="ECO:0000313" key="2">
    <source>
        <dbReference type="EMBL" id="GAI15000.1"/>
    </source>
</evidence>
<name>X1MJY4_9ZZZZ</name>
<feature type="non-terminal residue" evidence="2">
    <location>
        <position position="1"/>
    </location>
</feature>
<proteinExistence type="predicted"/>
<evidence type="ECO:0000256" key="1">
    <source>
        <dbReference type="SAM" id="Phobius"/>
    </source>
</evidence>
<accession>X1MJY4</accession>
<reference evidence="2" key="1">
    <citation type="journal article" date="2014" name="Front. Microbiol.">
        <title>High frequency of phylogenetically diverse reductive dehalogenase-homologous genes in deep subseafloor sedimentary metagenomes.</title>
        <authorList>
            <person name="Kawai M."/>
            <person name="Futagami T."/>
            <person name="Toyoda A."/>
            <person name="Takaki Y."/>
            <person name="Nishi S."/>
            <person name="Hori S."/>
            <person name="Arai W."/>
            <person name="Tsubouchi T."/>
            <person name="Morono Y."/>
            <person name="Uchiyama I."/>
            <person name="Ito T."/>
            <person name="Fujiyama A."/>
            <person name="Inagaki F."/>
            <person name="Takami H."/>
        </authorList>
    </citation>
    <scope>NUCLEOTIDE SEQUENCE</scope>
    <source>
        <strain evidence="2">Expedition CK06-06</strain>
    </source>
</reference>
<dbReference type="AlphaFoldDB" id="X1MJY4"/>
<protein>
    <submittedName>
        <fullName evidence="2">Uncharacterized protein</fullName>
    </submittedName>
</protein>
<organism evidence="2">
    <name type="scientific">marine sediment metagenome</name>
    <dbReference type="NCBI Taxonomy" id="412755"/>
    <lineage>
        <taxon>unclassified sequences</taxon>
        <taxon>metagenomes</taxon>
        <taxon>ecological metagenomes</taxon>
    </lineage>
</organism>
<gene>
    <name evidence="2" type="ORF">S06H3_09280</name>
</gene>
<keyword evidence="1" id="KW-0812">Transmembrane</keyword>